<evidence type="ECO:0000256" key="2">
    <source>
        <dbReference type="ARBA" id="ARBA00022741"/>
    </source>
</evidence>
<dbReference type="InterPro" id="IPR003439">
    <property type="entry name" value="ABC_transporter-like_ATP-bd"/>
</dbReference>
<organism evidence="7 8">
    <name type="scientific">Agromyces humatus</name>
    <dbReference type="NCBI Taxonomy" id="279573"/>
    <lineage>
        <taxon>Bacteria</taxon>
        <taxon>Bacillati</taxon>
        <taxon>Actinomycetota</taxon>
        <taxon>Actinomycetes</taxon>
        <taxon>Micrococcales</taxon>
        <taxon>Microbacteriaceae</taxon>
        <taxon>Agromyces</taxon>
    </lineage>
</organism>
<dbReference type="Proteomes" id="UP001500506">
    <property type="component" value="Unassembled WGS sequence"/>
</dbReference>
<feature type="domain" description="ABC transporter" evidence="6">
    <location>
        <begin position="419"/>
        <end position="611"/>
    </location>
</feature>
<keyword evidence="2" id="KW-0547">Nucleotide-binding</keyword>
<dbReference type="InterPro" id="IPR017871">
    <property type="entry name" value="ABC_transporter-like_CS"/>
</dbReference>
<accession>A0ABN2K8V4</accession>
<feature type="domain" description="ABC transporter" evidence="6">
    <location>
        <begin position="11"/>
        <end position="312"/>
    </location>
</feature>
<dbReference type="InterPro" id="IPR027417">
    <property type="entry name" value="P-loop_NTPase"/>
</dbReference>
<evidence type="ECO:0000256" key="1">
    <source>
        <dbReference type="ARBA" id="ARBA00022737"/>
    </source>
</evidence>
<evidence type="ECO:0000256" key="3">
    <source>
        <dbReference type="ARBA" id="ARBA00022840"/>
    </source>
</evidence>
<evidence type="ECO:0000313" key="7">
    <source>
        <dbReference type="EMBL" id="GAA1750817.1"/>
    </source>
</evidence>
<evidence type="ECO:0000256" key="5">
    <source>
        <dbReference type="SAM" id="MobiDB-lite"/>
    </source>
</evidence>
<name>A0ABN2K8V4_9MICO</name>
<keyword evidence="3 7" id="KW-0067">ATP-binding</keyword>
<sequence>MAVHVSTSHYLRADGLSASYSDRRIFADLTFSVAPGQRLGLIGENGAGKSTLLRLLAGASAGAGASAADADADERADVPSAAIPAQLDGRITRPLRTGLLAQELPFEPADRVGEVLESALAEVRAIERELDAAAAALAEDAESDEVSRRVASGGAPRPTASGGAPRPTTPDPAARYAAALDAAERADIWTAEARRDELLDGLGVGDLGLDRRIDELSGGQRSRFALAALLLSAPEALLLDEPTNHLDDGASEFLESRLRAWRGPVLFASHDRAFLDRVATGLLDLDPARRGALGGAGGGPDGTVFGGGFSEFLAVKADERARWQRQFDDEQQELKRLRREVDDSARHVAHGRAATDNDKFLKHFKRENVERAVSRRVRNAEVRLATLEREQVRKPPAPLAFAGIPSGSHALDEQAGLLLQLSDVAVDGRLELRALSVAPLTRLLITGANGAGKSTLLNVLAGTLGADRGVVHRRKGLRVQLLEQDVRFADPARSPREHYARVLGERRAEQVPLGSLGLIAPRDEARPVGALSVGQQRRLALALVIARPPHVFLLDEPTNHLSLGLATDLEEALGSYPGAVIIASHDRWLRRRWAGEQLELAAAGRPAALAPQPA</sequence>
<dbReference type="SMART" id="SM00382">
    <property type="entry name" value="AAA"/>
    <property type="match status" value="2"/>
</dbReference>
<dbReference type="RefSeq" id="WP_232500053.1">
    <property type="nucleotide sequence ID" value="NZ_BAAANH010000001.1"/>
</dbReference>
<dbReference type="EMBL" id="BAAANH010000001">
    <property type="protein sequence ID" value="GAA1750817.1"/>
    <property type="molecule type" value="Genomic_DNA"/>
</dbReference>
<proteinExistence type="predicted"/>
<dbReference type="PANTHER" id="PTHR19211">
    <property type="entry name" value="ATP-BINDING TRANSPORT PROTEIN-RELATED"/>
    <property type="match status" value="1"/>
</dbReference>
<dbReference type="PANTHER" id="PTHR19211:SF14">
    <property type="entry name" value="ATP-BINDING CASSETTE SUB-FAMILY F MEMBER 1"/>
    <property type="match status" value="1"/>
</dbReference>
<comment type="caution">
    <text evidence="7">The sequence shown here is derived from an EMBL/GenBank/DDBJ whole genome shotgun (WGS) entry which is preliminary data.</text>
</comment>
<dbReference type="GO" id="GO:0005524">
    <property type="term" value="F:ATP binding"/>
    <property type="evidence" value="ECO:0007669"/>
    <property type="project" value="UniProtKB-KW"/>
</dbReference>
<evidence type="ECO:0000256" key="4">
    <source>
        <dbReference type="SAM" id="Coils"/>
    </source>
</evidence>
<gene>
    <name evidence="7" type="ORF">GCM10009747_05250</name>
</gene>
<evidence type="ECO:0000259" key="6">
    <source>
        <dbReference type="PROSITE" id="PS50893"/>
    </source>
</evidence>
<dbReference type="Gene3D" id="3.40.50.300">
    <property type="entry name" value="P-loop containing nucleotide triphosphate hydrolases"/>
    <property type="match status" value="2"/>
</dbReference>
<keyword evidence="4" id="KW-0175">Coiled coil</keyword>
<dbReference type="InterPro" id="IPR050611">
    <property type="entry name" value="ABCF"/>
</dbReference>
<protein>
    <submittedName>
        <fullName evidence="7">ABC-F family ATP-binding cassette domain-containing protein</fullName>
    </submittedName>
</protein>
<dbReference type="Pfam" id="PF00005">
    <property type="entry name" value="ABC_tran"/>
    <property type="match status" value="2"/>
</dbReference>
<keyword evidence="1" id="KW-0677">Repeat</keyword>
<keyword evidence="8" id="KW-1185">Reference proteome</keyword>
<dbReference type="SUPFAM" id="SSF52540">
    <property type="entry name" value="P-loop containing nucleoside triphosphate hydrolases"/>
    <property type="match status" value="2"/>
</dbReference>
<evidence type="ECO:0000313" key="8">
    <source>
        <dbReference type="Proteomes" id="UP001500506"/>
    </source>
</evidence>
<feature type="region of interest" description="Disordered" evidence="5">
    <location>
        <begin position="141"/>
        <end position="172"/>
    </location>
</feature>
<reference evidence="7 8" key="1">
    <citation type="journal article" date="2019" name="Int. J. Syst. Evol. Microbiol.">
        <title>The Global Catalogue of Microorganisms (GCM) 10K type strain sequencing project: providing services to taxonomists for standard genome sequencing and annotation.</title>
        <authorList>
            <consortium name="The Broad Institute Genomics Platform"/>
            <consortium name="The Broad Institute Genome Sequencing Center for Infectious Disease"/>
            <person name="Wu L."/>
            <person name="Ma J."/>
        </authorList>
    </citation>
    <scope>NUCLEOTIDE SEQUENCE [LARGE SCALE GENOMIC DNA]</scope>
    <source>
        <strain evidence="7 8">JCM 14319</strain>
    </source>
</reference>
<dbReference type="PROSITE" id="PS50893">
    <property type="entry name" value="ABC_TRANSPORTER_2"/>
    <property type="match status" value="2"/>
</dbReference>
<feature type="coiled-coil region" evidence="4">
    <location>
        <begin position="320"/>
        <end position="390"/>
    </location>
</feature>
<dbReference type="InterPro" id="IPR003593">
    <property type="entry name" value="AAA+_ATPase"/>
</dbReference>
<dbReference type="PROSITE" id="PS00211">
    <property type="entry name" value="ABC_TRANSPORTER_1"/>
    <property type="match status" value="2"/>
</dbReference>